<protein>
    <submittedName>
        <fullName evidence="1">Uncharacterized protein</fullName>
    </submittedName>
</protein>
<sequence>MAGKKLSLKLKKKEPEAAAAAGAAAPAAGAGPAFAPPAGGAGGMILELRGAQISIKEVVIRPKAVKGK</sequence>
<proteinExistence type="predicted"/>
<name>A0ABT5X9G8_9EURY</name>
<organism evidence="1 2">
    <name type="scientific">Candidatus Methanocrinis natronophilus</name>
    <dbReference type="NCBI Taxonomy" id="3033396"/>
    <lineage>
        <taxon>Archaea</taxon>
        <taxon>Methanobacteriati</taxon>
        <taxon>Methanobacteriota</taxon>
        <taxon>Stenosarchaea group</taxon>
        <taxon>Methanomicrobia</taxon>
        <taxon>Methanotrichales</taxon>
        <taxon>Methanotrichaceae</taxon>
        <taxon>Methanocrinis</taxon>
    </lineage>
</organism>
<dbReference type="RefSeq" id="WP_316967079.1">
    <property type="nucleotide sequence ID" value="NZ_JARFPK010000036.1"/>
</dbReference>
<keyword evidence="2" id="KW-1185">Reference proteome</keyword>
<dbReference type="EMBL" id="JARFPK010000036">
    <property type="protein sequence ID" value="MDF0591348.1"/>
    <property type="molecule type" value="Genomic_DNA"/>
</dbReference>
<comment type="caution">
    <text evidence="1">The sequence shown here is derived from an EMBL/GenBank/DDBJ whole genome shotgun (WGS) entry which is preliminary data.</text>
</comment>
<reference evidence="1 2" key="1">
    <citation type="submission" date="2023-03" db="EMBL/GenBank/DDBJ databases">
        <title>WGS of Methanotrichaceae archaeon Mx.</title>
        <authorList>
            <person name="Sorokin D.Y."/>
            <person name="Merkel A.Y."/>
        </authorList>
    </citation>
    <scope>NUCLEOTIDE SEQUENCE [LARGE SCALE GENOMIC DNA]</scope>
    <source>
        <strain evidence="1 2">Mx</strain>
    </source>
</reference>
<accession>A0ABT5X9G8</accession>
<evidence type="ECO:0000313" key="2">
    <source>
        <dbReference type="Proteomes" id="UP001220010"/>
    </source>
</evidence>
<dbReference type="Proteomes" id="UP001220010">
    <property type="component" value="Unassembled WGS sequence"/>
</dbReference>
<evidence type="ECO:0000313" key="1">
    <source>
        <dbReference type="EMBL" id="MDF0591348.1"/>
    </source>
</evidence>
<gene>
    <name evidence="1" type="ORF">P0O15_09280</name>
</gene>